<dbReference type="EMBL" id="BAABJO010000002">
    <property type="protein sequence ID" value="GAA5112663.1"/>
    <property type="molecule type" value="Genomic_DNA"/>
</dbReference>
<evidence type="ECO:0000313" key="3">
    <source>
        <dbReference type="Proteomes" id="UP001500804"/>
    </source>
</evidence>
<proteinExistence type="predicted"/>
<keyword evidence="1" id="KW-0472">Membrane</keyword>
<dbReference type="Gene3D" id="2.30.30.40">
    <property type="entry name" value="SH3 Domains"/>
    <property type="match status" value="1"/>
</dbReference>
<feature type="transmembrane region" description="Helical" evidence="1">
    <location>
        <begin position="16"/>
        <end position="33"/>
    </location>
</feature>
<keyword evidence="1" id="KW-0812">Transmembrane</keyword>
<comment type="caution">
    <text evidence="2">The sequence shown here is derived from an EMBL/GenBank/DDBJ whole genome shotgun (WGS) entry which is preliminary data.</text>
</comment>
<organism evidence="2 3">
    <name type="scientific">Pseudonocardia adelaidensis</name>
    <dbReference type="NCBI Taxonomy" id="648754"/>
    <lineage>
        <taxon>Bacteria</taxon>
        <taxon>Bacillati</taxon>
        <taxon>Actinomycetota</taxon>
        <taxon>Actinomycetes</taxon>
        <taxon>Pseudonocardiales</taxon>
        <taxon>Pseudonocardiaceae</taxon>
        <taxon>Pseudonocardia</taxon>
    </lineage>
</organism>
<gene>
    <name evidence="2" type="ORF">GCM10023320_07230</name>
</gene>
<dbReference type="RefSeq" id="WP_345603205.1">
    <property type="nucleotide sequence ID" value="NZ_BAABJO010000002.1"/>
</dbReference>
<keyword evidence="3" id="KW-1185">Reference proteome</keyword>
<accession>A0ABP9NGB5</accession>
<sequence length="114" mass="11974">MARITVPKLEASSFKGWTFVLIAGVVLALLAIIDRGGLNAITVADGSTGCQLEVTTDQLNVRNGPSQGAALVETLPRGAHVDGTRVVTDGFRQLEEGRWAADQFLVPLPGTNCA</sequence>
<protein>
    <recommendedName>
        <fullName evidence="4">SH3 domain-containing protein</fullName>
    </recommendedName>
</protein>
<dbReference type="Proteomes" id="UP001500804">
    <property type="component" value="Unassembled WGS sequence"/>
</dbReference>
<name>A0ABP9NGB5_9PSEU</name>
<evidence type="ECO:0008006" key="4">
    <source>
        <dbReference type="Google" id="ProtNLM"/>
    </source>
</evidence>
<reference evidence="3" key="1">
    <citation type="journal article" date="2019" name="Int. J. Syst. Evol. Microbiol.">
        <title>The Global Catalogue of Microorganisms (GCM) 10K type strain sequencing project: providing services to taxonomists for standard genome sequencing and annotation.</title>
        <authorList>
            <consortium name="The Broad Institute Genomics Platform"/>
            <consortium name="The Broad Institute Genome Sequencing Center for Infectious Disease"/>
            <person name="Wu L."/>
            <person name="Ma J."/>
        </authorList>
    </citation>
    <scope>NUCLEOTIDE SEQUENCE [LARGE SCALE GENOMIC DNA]</scope>
    <source>
        <strain evidence="3">JCM 18302</strain>
    </source>
</reference>
<evidence type="ECO:0000256" key="1">
    <source>
        <dbReference type="SAM" id="Phobius"/>
    </source>
</evidence>
<keyword evidence="1" id="KW-1133">Transmembrane helix</keyword>
<evidence type="ECO:0000313" key="2">
    <source>
        <dbReference type="EMBL" id="GAA5112663.1"/>
    </source>
</evidence>